<dbReference type="KEGG" id="tcu:Tcur_1858"/>
<dbReference type="InterPro" id="IPR058245">
    <property type="entry name" value="NreC/VraR/RcsB-like_REC"/>
</dbReference>
<dbReference type="PANTHER" id="PTHR44688:SF16">
    <property type="entry name" value="DNA-BINDING TRANSCRIPTIONAL ACTIVATOR DEVR_DOSR"/>
    <property type="match status" value="1"/>
</dbReference>
<dbReference type="CDD" id="cd17535">
    <property type="entry name" value="REC_NarL-like"/>
    <property type="match status" value="1"/>
</dbReference>
<feature type="domain" description="Response regulatory" evidence="7">
    <location>
        <begin position="4"/>
        <end position="120"/>
    </location>
</feature>
<dbReference type="InterPro" id="IPR011006">
    <property type="entry name" value="CheY-like_superfamily"/>
</dbReference>
<dbReference type="PROSITE" id="PS50043">
    <property type="entry name" value="HTH_LUXR_2"/>
    <property type="match status" value="1"/>
</dbReference>
<evidence type="ECO:0000256" key="4">
    <source>
        <dbReference type="ARBA" id="ARBA00023163"/>
    </source>
</evidence>
<accession>D1ACU2</accession>
<keyword evidence="2" id="KW-0805">Transcription regulation</keyword>
<evidence type="ECO:0000259" key="6">
    <source>
        <dbReference type="PROSITE" id="PS50043"/>
    </source>
</evidence>
<evidence type="ECO:0000313" key="8">
    <source>
        <dbReference type="EMBL" id="ACY97431.1"/>
    </source>
</evidence>
<dbReference type="GO" id="GO:0003677">
    <property type="term" value="F:DNA binding"/>
    <property type="evidence" value="ECO:0007669"/>
    <property type="project" value="UniProtKB-KW"/>
</dbReference>
<dbReference type="InterPro" id="IPR016032">
    <property type="entry name" value="Sig_transdc_resp-reg_C-effctor"/>
</dbReference>
<dbReference type="Gene3D" id="3.40.50.2300">
    <property type="match status" value="1"/>
</dbReference>
<dbReference type="eggNOG" id="COG2197">
    <property type="taxonomic scope" value="Bacteria"/>
</dbReference>
<evidence type="ECO:0000259" key="7">
    <source>
        <dbReference type="PROSITE" id="PS50110"/>
    </source>
</evidence>
<dbReference type="PANTHER" id="PTHR44688">
    <property type="entry name" value="DNA-BINDING TRANSCRIPTIONAL ACTIVATOR DEVR_DOSR"/>
    <property type="match status" value="1"/>
</dbReference>
<dbReference type="CDD" id="cd06170">
    <property type="entry name" value="LuxR_C_like"/>
    <property type="match status" value="1"/>
</dbReference>
<dbReference type="SUPFAM" id="SSF52172">
    <property type="entry name" value="CheY-like"/>
    <property type="match status" value="1"/>
</dbReference>
<keyword evidence="3" id="KW-0238">DNA-binding</keyword>
<reference evidence="8 9" key="1">
    <citation type="journal article" date="2011" name="Stand. Genomic Sci.">
        <title>Complete genome sequence of Thermomonospora curvata type strain (B9).</title>
        <authorList>
            <person name="Chertkov O."/>
            <person name="Sikorski J."/>
            <person name="Nolan M."/>
            <person name="Lapidus A."/>
            <person name="Lucas S."/>
            <person name="Del Rio T.G."/>
            <person name="Tice H."/>
            <person name="Cheng J.F."/>
            <person name="Goodwin L."/>
            <person name="Pitluck S."/>
            <person name="Liolios K."/>
            <person name="Ivanova N."/>
            <person name="Mavromatis K."/>
            <person name="Mikhailova N."/>
            <person name="Ovchinnikova G."/>
            <person name="Pati A."/>
            <person name="Chen A."/>
            <person name="Palaniappan K."/>
            <person name="Djao O.D."/>
            <person name="Land M."/>
            <person name="Hauser L."/>
            <person name="Chang Y.J."/>
            <person name="Jeffries C.D."/>
            <person name="Brettin T."/>
            <person name="Han C."/>
            <person name="Detter J.C."/>
            <person name="Rohde M."/>
            <person name="Goker M."/>
            <person name="Woyke T."/>
            <person name="Bristow J."/>
            <person name="Eisen J.A."/>
            <person name="Markowitz V."/>
            <person name="Hugenholtz P."/>
            <person name="Klenk H.P."/>
            <person name="Kyrpides N.C."/>
        </authorList>
    </citation>
    <scope>NUCLEOTIDE SEQUENCE [LARGE SCALE GENOMIC DNA]</scope>
    <source>
        <strain evidence="9">ATCC 19995 / DSM 43183 / JCM 3096 / KCTC 9072 / NBRC 15933 / NCIMB 10081 / Henssen B9</strain>
    </source>
</reference>
<dbReference type="AlphaFoldDB" id="D1ACU2"/>
<dbReference type="STRING" id="471852.Tcur_1858"/>
<evidence type="ECO:0000256" key="5">
    <source>
        <dbReference type="PROSITE-ProRule" id="PRU00169"/>
    </source>
</evidence>
<evidence type="ECO:0000256" key="1">
    <source>
        <dbReference type="ARBA" id="ARBA00022553"/>
    </source>
</evidence>
<keyword evidence="4" id="KW-0804">Transcription</keyword>
<dbReference type="OrthoDB" id="9808843at2"/>
<sequence>MGIRVVVVDAHTLSRHGLAQLAEREPDIDFAGGAGTLAQAAARVAACSPDVVVVSTRLPDGDGLDLVRTLRTRDRELGAVVLGPPEDDEALFRAMEAEASAYVTTSAPAAEVVAAIRHAAVAPGSFTSAGLAQALARRRTGELLSPRERQVLALLMEGRSIAAIADSMHLSHSTAKTYAARLYEKLGAANRTQAVMTALRLGLIKQDSLVPPPRLPETARFR</sequence>
<name>D1ACU2_THECD</name>
<proteinExistence type="predicted"/>
<comment type="caution">
    <text evidence="5">Lacks conserved residue(s) required for the propagation of feature annotation.</text>
</comment>
<evidence type="ECO:0000256" key="2">
    <source>
        <dbReference type="ARBA" id="ARBA00023015"/>
    </source>
</evidence>
<protein>
    <submittedName>
        <fullName evidence="8">Two component transcriptional regulator, LuxR family</fullName>
    </submittedName>
</protein>
<dbReference type="GO" id="GO:0006355">
    <property type="term" value="P:regulation of DNA-templated transcription"/>
    <property type="evidence" value="ECO:0007669"/>
    <property type="project" value="InterPro"/>
</dbReference>
<dbReference type="EMBL" id="CP001738">
    <property type="protein sequence ID" value="ACY97431.1"/>
    <property type="molecule type" value="Genomic_DNA"/>
</dbReference>
<dbReference type="InterPro" id="IPR000792">
    <property type="entry name" value="Tscrpt_reg_LuxR_C"/>
</dbReference>
<dbReference type="Proteomes" id="UP000001918">
    <property type="component" value="Chromosome"/>
</dbReference>
<evidence type="ECO:0000313" key="9">
    <source>
        <dbReference type="Proteomes" id="UP000001918"/>
    </source>
</evidence>
<keyword evidence="9" id="KW-1185">Reference proteome</keyword>
<dbReference type="HOGENOM" id="CLU_000445_90_10_11"/>
<gene>
    <name evidence="8" type="ordered locus">Tcur_1858</name>
</gene>
<dbReference type="PRINTS" id="PR00038">
    <property type="entry name" value="HTHLUXR"/>
</dbReference>
<keyword evidence="1" id="KW-0597">Phosphoprotein</keyword>
<dbReference type="GO" id="GO:0000160">
    <property type="term" value="P:phosphorelay signal transduction system"/>
    <property type="evidence" value="ECO:0007669"/>
    <property type="project" value="InterPro"/>
</dbReference>
<organism evidence="8 9">
    <name type="scientific">Thermomonospora curvata (strain ATCC 19995 / DSM 43183 / JCM 3096 / KCTC 9072 / NBRC 15933 / NCIMB 10081 / Henssen B9)</name>
    <dbReference type="NCBI Taxonomy" id="471852"/>
    <lineage>
        <taxon>Bacteria</taxon>
        <taxon>Bacillati</taxon>
        <taxon>Actinomycetota</taxon>
        <taxon>Actinomycetes</taxon>
        <taxon>Streptosporangiales</taxon>
        <taxon>Thermomonosporaceae</taxon>
        <taxon>Thermomonospora</taxon>
    </lineage>
</organism>
<evidence type="ECO:0000256" key="3">
    <source>
        <dbReference type="ARBA" id="ARBA00023125"/>
    </source>
</evidence>
<dbReference type="SMART" id="SM00421">
    <property type="entry name" value="HTH_LUXR"/>
    <property type="match status" value="1"/>
</dbReference>
<dbReference type="Pfam" id="PF00196">
    <property type="entry name" value="GerE"/>
    <property type="match status" value="1"/>
</dbReference>
<dbReference type="Pfam" id="PF00072">
    <property type="entry name" value="Response_reg"/>
    <property type="match status" value="1"/>
</dbReference>
<dbReference type="SMART" id="SM00448">
    <property type="entry name" value="REC"/>
    <property type="match status" value="1"/>
</dbReference>
<dbReference type="SUPFAM" id="SSF46894">
    <property type="entry name" value="C-terminal effector domain of the bipartite response regulators"/>
    <property type="match status" value="1"/>
</dbReference>
<dbReference type="InterPro" id="IPR001789">
    <property type="entry name" value="Sig_transdc_resp-reg_receiver"/>
</dbReference>
<dbReference type="PROSITE" id="PS50110">
    <property type="entry name" value="RESPONSE_REGULATORY"/>
    <property type="match status" value="1"/>
</dbReference>
<feature type="domain" description="HTH luxR-type" evidence="6">
    <location>
        <begin position="137"/>
        <end position="202"/>
    </location>
</feature>
<dbReference type="RefSeq" id="WP_012852215.1">
    <property type="nucleotide sequence ID" value="NC_013510.1"/>
</dbReference>